<protein>
    <submittedName>
        <fullName evidence="2">Uncharacterized protein</fullName>
    </submittedName>
</protein>
<dbReference type="Proteomes" id="UP001054252">
    <property type="component" value="Unassembled WGS sequence"/>
</dbReference>
<proteinExistence type="predicted"/>
<feature type="compositionally biased region" description="Polar residues" evidence="1">
    <location>
        <begin position="65"/>
        <end position="74"/>
    </location>
</feature>
<accession>A0AAV5KFC2</accession>
<evidence type="ECO:0000256" key="1">
    <source>
        <dbReference type="SAM" id="MobiDB-lite"/>
    </source>
</evidence>
<comment type="caution">
    <text evidence="2">The sequence shown here is derived from an EMBL/GenBank/DDBJ whole genome shotgun (WGS) entry which is preliminary data.</text>
</comment>
<dbReference type="EMBL" id="BPVZ01000062">
    <property type="protein sequence ID" value="GKV23292.1"/>
    <property type="molecule type" value="Genomic_DNA"/>
</dbReference>
<gene>
    <name evidence="2" type="ORF">SLEP1_g33039</name>
</gene>
<organism evidence="2 3">
    <name type="scientific">Rubroshorea leprosula</name>
    <dbReference type="NCBI Taxonomy" id="152421"/>
    <lineage>
        <taxon>Eukaryota</taxon>
        <taxon>Viridiplantae</taxon>
        <taxon>Streptophyta</taxon>
        <taxon>Embryophyta</taxon>
        <taxon>Tracheophyta</taxon>
        <taxon>Spermatophyta</taxon>
        <taxon>Magnoliopsida</taxon>
        <taxon>eudicotyledons</taxon>
        <taxon>Gunneridae</taxon>
        <taxon>Pentapetalae</taxon>
        <taxon>rosids</taxon>
        <taxon>malvids</taxon>
        <taxon>Malvales</taxon>
        <taxon>Dipterocarpaceae</taxon>
        <taxon>Rubroshorea</taxon>
    </lineage>
</organism>
<dbReference type="AlphaFoldDB" id="A0AAV5KFC2"/>
<reference evidence="2 3" key="1">
    <citation type="journal article" date="2021" name="Commun. Biol.">
        <title>The genome of Shorea leprosula (Dipterocarpaceae) highlights the ecological relevance of drought in aseasonal tropical rainforests.</title>
        <authorList>
            <person name="Ng K.K.S."/>
            <person name="Kobayashi M.J."/>
            <person name="Fawcett J.A."/>
            <person name="Hatakeyama M."/>
            <person name="Paape T."/>
            <person name="Ng C.H."/>
            <person name="Ang C.C."/>
            <person name="Tnah L.H."/>
            <person name="Lee C.T."/>
            <person name="Nishiyama T."/>
            <person name="Sese J."/>
            <person name="O'Brien M.J."/>
            <person name="Copetti D."/>
            <person name="Mohd Noor M.I."/>
            <person name="Ong R.C."/>
            <person name="Putra M."/>
            <person name="Sireger I.Z."/>
            <person name="Indrioko S."/>
            <person name="Kosugi Y."/>
            <person name="Izuno A."/>
            <person name="Isagi Y."/>
            <person name="Lee S.L."/>
            <person name="Shimizu K.K."/>
        </authorList>
    </citation>
    <scope>NUCLEOTIDE SEQUENCE [LARGE SCALE GENOMIC DNA]</scope>
    <source>
        <strain evidence="2">214</strain>
    </source>
</reference>
<evidence type="ECO:0000313" key="2">
    <source>
        <dbReference type="EMBL" id="GKV23292.1"/>
    </source>
</evidence>
<name>A0AAV5KFC2_9ROSI</name>
<keyword evidence="3" id="KW-1185">Reference proteome</keyword>
<sequence>MEPIAMIVPPVLQHLPGTITPESSASLSAGGDSGNHHSSTSRDSSTKETPSEVGDAEEGGLSPPAANTETNTVVGDTCEGDSFQAALLVSQRMKNELAAHISEWRTPNMYMNYPKLALGDVDLKNRLLDYVKAEGLVDLEALVTQSSSHYLGEMSSILERQRQRVQSSRNRGARRARDDCNAKDDVPLIRRRTSTKGQAVQPVAACTLNVPPALARDVTELVAASTSGMQNFVPPVDRQHTKGHVLQYGGHAAMLKLMDSSEMVNRAGSAENQANELARKDVVAVASTNTTTDIYNEIRGKVLRHRADFPICELAFFEGEEMDEQGKSLAPLADATMRLKWELNEEGVPVWPSSIVKEGKDTEGLPMCE</sequence>
<evidence type="ECO:0000313" key="3">
    <source>
        <dbReference type="Proteomes" id="UP001054252"/>
    </source>
</evidence>
<feature type="region of interest" description="Disordered" evidence="1">
    <location>
        <begin position="1"/>
        <end position="77"/>
    </location>
</feature>